<evidence type="ECO:0000313" key="2">
    <source>
        <dbReference type="EMBL" id="KAF9732603.1"/>
    </source>
</evidence>
<evidence type="ECO:0000313" key="3">
    <source>
        <dbReference type="Proteomes" id="UP000756921"/>
    </source>
</evidence>
<name>A0A9P6GC73_9PLEO</name>
<proteinExistence type="predicted"/>
<dbReference type="EMBL" id="WJXW01000010">
    <property type="protein sequence ID" value="KAF9732603.1"/>
    <property type="molecule type" value="Genomic_DNA"/>
</dbReference>
<keyword evidence="3" id="KW-1185">Reference proteome</keyword>
<gene>
    <name evidence="2" type="ORF">PMIN01_09461</name>
</gene>
<evidence type="ECO:0000256" key="1">
    <source>
        <dbReference type="SAM" id="MobiDB-lite"/>
    </source>
</evidence>
<feature type="compositionally biased region" description="Polar residues" evidence="1">
    <location>
        <begin position="1116"/>
        <end position="1133"/>
    </location>
</feature>
<comment type="caution">
    <text evidence="2">The sequence shown here is derived from an EMBL/GenBank/DDBJ whole genome shotgun (WGS) entry which is preliminary data.</text>
</comment>
<dbReference type="Proteomes" id="UP000756921">
    <property type="component" value="Unassembled WGS sequence"/>
</dbReference>
<sequence length="1639" mass="186117">MASAALLDPQILRSSRAHELTEHLRGVLRNSSEEAITREILHLIEIDSIAPAAFAQWLGVAQSPETLRTALTQTVSNQVRRFAFKKLKKSLSGPQWQDTWDALGGASGWLTVLKEFSVQDVHEACRVLAWTTKGTDVEAKRKRFTDLFTTLLPEYFSDEPSNIHWNPDHRQLRVTYQRLIPTCTSDVVSRIANRHWDEFKWHRRPLLLSHGDTLQGLAIRYVFENHPAGEKWLSPLLSRYPSATTNTLGVSASMQFSLSLLERLAHEDVGASLEDNMVCKELLEPLLKRALKKKTDWSFIQRIVDLFLLYFNRHPSVAETLDMRQGSLVYLVGRCWSIKPDMFADQFERILSLPYGKVEKGQMFSRLVRLGLLGVWKSRRYAVLQFYCRCLYQCDLDNEADLTNVILPPLTNTLLNKILPPEDALLLFARIRSARGDYNLVDRSAYDYGEPGADTIVDVDMWHALLLFRAPRYAEAEKLAGQCFEARKKVTMSSAGRQRRSTSARSAIDFATLSGSLDIYMEAQQWARRFIRDPLTARELFQTTTREGINLLSGRLRTLNRDAPFSELQNRVEYANKIMLFMFETTCIALREPSFNKLHFRGVLAMFASVVQKRMKQAGRLKKYSNMSHEDVYRVLWADTLKILLIVEERGLSPGHENLSLNTVRGVLNNQGTANIDLKGEEPATLRFFDEFAKARDELWRKHRLFAHPATAVLPAPYPKGLPVQHLTEPYLLYLRDDHSETPYIASRIKAAVFPEQKAALVPFPEDKEIREAIGTLVDDYLFALKMFASEWLNKEEKTRRLHEAWAYAIGPLSEGRFTPQDADRYWTTGETGDIFFPKYWHDASDTRFPNWPLVPEAKYPEAVHEWNPIPATLNYTTERKLNTITYIDVSKQLLDRSHNATVSTTFQLDDPVIPATIHADAFSTFFTRRAKADPAIKEGQILLAFSHLDNLFPKLRLLDTRFPTAAPELVCRYPAVYLDSDYLSGTSSGSSRVADAIDFLNAELANVPSSLLAKAAHNAYEALSTTSEQESGYVDLERHTFQLVRMLVCCDRPNLASDLVVHIVLDRPQNSSWHRQLLSKSFLRRLPAAAAQECVSTFAKAIISITKKQAAISINSSTRSKPDQSTGRSTETMDYRQGPVKVTTAKLLAEMLGDTACLPEQFAVSILSELIKNATHVDIRGAALSSLLGLLRFGSAKKVDNILTALQIIIPIAGNLRERCLITEAEWAHAENKLELPELDDQGSLNESVPMLWSLFAFLNETPPGSFQFLFQTAFVTRIVLPIITDLEYQTAKWVSLFLRKYGFDFSAQQDLDIPQIPRHQQILYELLRCAAPFLPISFLNKYSAHCTFNISPPDDIGKLNKRLREDVTATSDPAARAWLARYDVGMDVSGRSFQVTSLLDKYANNATSSRLTGEITIKAVQAAYLKLYTVILLHDTEHLKAVHREQRLLWPYSPSSLIDLFWGINYKPVVEAIILYVESLHTREWERDPSRHPLVLPNTFILRMHLLQYAAQHSDHPQDSAEHCAAFASRVAKLVGQISHGLYHNKFLELKASLGYVRGDDRWRVACLLGDVGKTPLSWLTLQDQLRVELAATLLYDGTREGNRDVALSGEVEALRQSWRASESEEVRRLGFREWLG</sequence>
<protein>
    <submittedName>
        <fullName evidence="2">Uncharacterized protein</fullName>
    </submittedName>
</protein>
<accession>A0A9P6GC73</accession>
<reference evidence="2" key="1">
    <citation type="journal article" date="2020" name="Mol. Plant Microbe Interact.">
        <title>Genome Sequence of the Biocontrol Agent Coniothyrium minitans strain Conio (IMI 134523).</title>
        <authorList>
            <person name="Patel D."/>
            <person name="Shittu T.A."/>
            <person name="Baroncelli R."/>
            <person name="Muthumeenakshi S."/>
            <person name="Osborne T.H."/>
            <person name="Janganan T.K."/>
            <person name="Sreenivasaprasad S."/>
        </authorList>
    </citation>
    <scope>NUCLEOTIDE SEQUENCE</scope>
    <source>
        <strain evidence="2">Conio</strain>
    </source>
</reference>
<organism evidence="2 3">
    <name type="scientific">Paraphaeosphaeria minitans</name>
    <dbReference type="NCBI Taxonomy" id="565426"/>
    <lineage>
        <taxon>Eukaryota</taxon>
        <taxon>Fungi</taxon>
        <taxon>Dikarya</taxon>
        <taxon>Ascomycota</taxon>
        <taxon>Pezizomycotina</taxon>
        <taxon>Dothideomycetes</taxon>
        <taxon>Pleosporomycetidae</taxon>
        <taxon>Pleosporales</taxon>
        <taxon>Massarineae</taxon>
        <taxon>Didymosphaeriaceae</taxon>
        <taxon>Paraphaeosphaeria</taxon>
    </lineage>
</organism>
<dbReference type="OrthoDB" id="2549237at2759"/>
<feature type="region of interest" description="Disordered" evidence="1">
    <location>
        <begin position="1116"/>
        <end position="1136"/>
    </location>
</feature>